<keyword evidence="7 10" id="KW-0653">Protein transport</keyword>
<feature type="domain" description="GspL cytoplasmic actin-ATPase-like" evidence="11">
    <location>
        <begin position="5"/>
        <end position="240"/>
    </location>
</feature>
<evidence type="ECO:0000256" key="2">
    <source>
        <dbReference type="ARBA" id="ARBA00005318"/>
    </source>
</evidence>
<evidence type="ECO:0000256" key="3">
    <source>
        <dbReference type="ARBA" id="ARBA00022448"/>
    </source>
</evidence>
<comment type="similarity">
    <text evidence="2 10">Belongs to the GSP L family.</text>
</comment>
<evidence type="ECO:0000259" key="11">
    <source>
        <dbReference type="Pfam" id="PF05134"/>
    </source>
</evidence>
<dbReference type="InterPro" id="IPR024230">
    <property type="entry name" value="GspL_cyto_dom"/>
</dbReference>
<evidence type="ECO:0000256" key="6">
    <source>
        <dbReference type="ARBA" id="ARBA00022692"/>
    </source>
</evidence>
<evidence type="ECO:0000256" key="4">
    <source>
        <dbReference type="ARBA" id="ARBA00022475"/>
    </source>
</evidence>
<dbReference type="Proteomes" id="UP000000639">
    <property type="component" value="Chromosome"/>
</dbReference>
<evidence type="ECO:0000313" key="13">
    <source>
        <dbReference type="EMBL" id="ABM01979.1"/>
    </source>
</evidence>
<evidence type="ECO:0000259" key="12">
    <source>
        <dbReference type="Pfam" id="PF12693"/>
    </source>
</evidence>
<comment type="subcellular location">
    <subcellularLocation>
        <location evidence="1">Cell inner membrane</location>
        <topology evidence="1">Single-pass membrane protein</topology>
    </subcellularLocation>
</comment>
<dbReference type="Pfam" id="PF05134">
    <property type="entry name" value="T2SSL"/>
    <property type="match status" value="1"/>
</dbReference>
<evidence type="ECO:0000256" key="9">
    <source>
        <dbReference type="ARBA" id="ARBA00023136"/>
    </source>
</evidence>
<dbReference type="NCBIfam" id="TIGR01709">
    <property type="entry name" value="typeII_sec_gspL"/>
    <property type="match status" value="1"/>
</dbReference>
<dbReference type="eggNOG" id="COG3297">
    <property type="taxonomic scope" value="Bacteria"/>
</dbReference>
<dbReference type="GO" id="GO:0015627">
    <property type="term" value="C:type II protein secretion system complex"/>
    <property type="evidence" value="ECO:0007669"/>
    <property type="project" value="InterPro"/>
</dbReference>
<dbReference type="KEGG" id="pin:Ping_0105"/>
<dbReference type="InterPro" id="IPR043129">
    <property type="entry name" value="ATPase_NBD"/>
</dbReference>
<dbReference type="STRING" id="357804.Ping_0105"/>
<keyword evidence="6" id="KW-0812">Transmembrane</keyword>
<protein>
    <recommendedName>
        <fullName evidence="10">Type II secretion system protein L</fullName>
        <shortName evidence="10">T2SS protein L</shortName>
    </recommendedName>
</protein>
<dbReference type="Gene3D" id="3.30.420.380">
    <property type="match status" value="1"/>
</dbReference>
<evidence type="ECO:0000313" key="14">
    <source>
        <dbReference type="Proteomes" id="UP000000639"/>
    </source>
</evidence>
<keyword evidence="3 10" id="KW-0813">Transport</keyword>
<dbReference type="OrthoDB" id="7011844at2"/>
<keyword evidence="5" id="KW-0997">Cell inner membrane</keyword>
<dbReference type="Gene3D" id="3.30.420.370">
    <property type="match status" value="1"/>
</dbReference>
<keyword evidence="14" id="KW-1185">Reference proteome</keyword>
<evidence type="ECO:0000256" key="8">
    <source>
        <dbReference type="ARBA" id="ARBA00022989"/>
    </source>
</evidence>
<evidence type="ECO:0000256" key="10">
    <source>
        <dbReference type="PIRNR" id="PIRNR015761"/>
    </source>
</evidence>
<gene>
    <name evidence="13" type="ordered locus">Ping_0105</name>
</gene>
<name>A1SR64_PSYIN</name>
<organism evidence="13 14">
    <name type="scientific">Psychromonas ingrahamii (strain DSM 17664 / CCUG 51855 / 37)</name>
    <dbReference type="NCBI Taxonomy" id="357804"/>
    <lineage>
        <taxon>Bacteria</taxon>
        <taxon>Pseudomonadati</taxon>
        <taxon>Pseudomonadota</taxon>
        <taxon>Gammaproteobacteria</taxon>
        <taxon>Alteromonadales</taxon>
        <taxon>Psychromonadaceae</taxon>
        <taxon>Psychromonas</taxon>
    </lineage>
</organism>
<evidence type="ECO:0000256" key="1">
    <source>
        <dbReference type="ARBA" id="ARBA00004377"/>
    </source>
</evidence>
<proteinExistence type="inferred from homology"/>
<keyword evidence="8" id="KW-1133">Transmembrane helix</keyword>
<dbReference type="PIRSF" id="PIRSF015761">
    <property type="entry name" value="Protein_L"/>
    <property type="match status" value="1"/>
</dbReference>
<dbReference type="Pfam" id="PF12693">
    <property type="entry name" value="GspL_C"/>
    <property type="match status" value="1"/>
</dbReference>
<dbReference type="HOGENOM" id="CLU_041016_2_1_6"/>
<dbReference type="GO" id="GO:0005886">
    <property type="term" value="C:plasma membrane"/>
    <property type="evidence" value="ECO:0007669"/>
    <property type="project" value="UniProtKB-SubCell"/>
</dbReference>
<dbReference type="GO" id="GO:0009276">
    <property type="term" value="C:Gram-negative-bacterium-type cell wall"/>
    <property type="evidence" value="ECO:0007669"/>
    <property type="project" value="InterPro"/>
</dbReference>
<accession>A1SR64</accession>
<dbReference type="InterPro" id="IPR025691">
    <property type="entry name" value="GspL_pp_dom"/>
</dbReference>
<dbReference type="InterPro" id="IPR007812">
    <property type="entry name" value="T2SS_protein-GspL"/>
</dbReference>
<dbReference type="CDD" id="cd24017">
    <property type="entry name" value="ASKHA_T2SSL_N"/>
    <property type="match status" value="1"/>
</dbReference>
<reference evidence="13 14" key="1">
    <citation type="submission" date="2007-01" db="EMBL/GenBank/DDBJ databases">
        <title>Complete sequence of Psychromonas ingrahamii 37.</title>
        <authorList>
            <consortium name="US DOE Joint Genome Institute"/>
            <person name="Copeland A."/>
            <person name="Lucas S."/>
            <person name="Lapidus A."/>
            <person name="Barry K."/>
            <person name="Detter J.C."/>
            <person name="Glavina del Rio T."/>
            <person name="Hammon N."/>
            <person name="Israni S."/>
            <person name="Dalin E."/>
            <person name="Tice H."/>
            <person name="Pitluck S."/>
            <person name="Thompson L.S."/>
            <person name="Brettin T."/>
            <person name="Bruce D."/>
            <person name="Han C."/>
            <person name="Tapia R."/>
            <person name="Schmutz J."/>
            <person name="Larimer F."/>
            <person name="Land M."/>
            <person name="Hauser L."/>
            <person name="Kyrpides N."/>
            <person name="Ivanova N."/>
            <person name="Staley J."/>
            <person name="Richardson P."/>
        </authorList>
    </citation>
    <scope>NUCLEOTIDE SEQUENCE [LARGE SCALE GENOMIC DNA]</scope>
    <source>
        <strain evidence="13 14">37</strain>
    </source>
</reference>
<dbReference type="AlphaFoldDB" id="A1SR64"/>
<keyword evidence="9" id="KW-0472">Membrane</keyword>
<dbReference type="GO" id="GO:0015628">
    <property type="term" value="P:protein secretion by the type II secretion system"/>
    <property type="evidence" value="ECO:0007669"/>
    <property type="project" value="InterPro"/>
</dbReference>
<dbReference type="Gene3D" id="3.30.1360.100">
    <property type="entry name" value="General secretion pathway protein M, EpsM"/>
    <property type="match status" value="1"/>
</dbReference>
<keyword evidence="4" id="KW-1003">Cell membrane</keyword>
<sequence>MNERLIIRLASSASQKNYWLIWSDSENEIIASGEVDNAEQLSLLTEKAFQRRVICLLPGVDICIKKVVIKGAFNRQMQQALPYLVEEELASDVEKLHFNVIAKETHLVHVAICDKQKMYDWIDWLEKAQINCKQFIPEGLTLPLPEDGKWQAIKLGEQWLIRETANIAWSCDHSMLNTILESKLKNSADEDLVPRIESYSPVIEDSVAEWSSHDAMLPMELLAIGTKNNPVNFLTAEFKPVKEVSPYIKKWRIPAAAGVLLFIVSVLNIYSHTLQVQAETELIQQQVETIYSQAFPRESKLRYARINYKLDTMLKELQGSSVEFDFLTVLDDLSPALMSLKEFEISSLKFDSKKQELQLALTAPSFQAFETFAAELPEHLSAQQGALNNSKSGVSGVLTIRKK</sequence>
<evidence type="ECO:0000256" key="5">
    <source>
        <dbReference type="ARBA" id="ARBA00022519"/>
    </source>
</evidence>
<dbReference type="SUPFAM" id="SSF53067">
    <property type="entry name" value="Actin-like ATPase domain"/>
    <property type="match status" value="2"/>
</dbReference>
<dbReference type="RefSeq" id="WP_011768538.1">
    <property type="nucleotide sequence ID" value="NC_008709.1"/>
</dbReference>
<comment type="function">
    <text evidence="10">Inner membrane component of the type II secretion system required for the energy-dependent secretion of extracellular factors such as proteases and toxins from the periplasm.</text>
</comment>
<evidence type="ECO:0000256" key="7">
    <source>
        <dbReference type="ARBA" id="ARBA00022927"/>
    </source>
</evidence>
<feature type="domain" description="GspL periplasmic" evidence="12">
    <location>
        <begin position="248"/>
        <end position="402"/>
    </location>
</feature>
<dbReference type="EMBL" id="CP000510">
    <property type="protein sequence ID" value="ABM01979.1"/>
    <property type="molecule type" value="Genomic_DNA"/>
</dbReference>